<organism evidence="2 3">
    <name type="scientific">Kangiella spongicola</name>
    <dbReference type="NCBI Taxonomy" id="796379"/>
    <lineage>
        <taxon>Bacteria</taxon>
        <taxon>Pseudomonadati</taxon>
        <taxon>Pseudomonadota</taxon>
        <taxon>Gammaproteobacteria</taxon>
        <taxon>Kangiellales</taxon>
        <taxon>Kangiellaceae</taxon>
        <taxon>Kangiella</taxon>
    </lineage>
</organism>
<evidence type="ECO:0000313" key="3">
    <source>
        <dbReference type="Proteomes" id="UP000247689"/>
    </source>
</evidence>
<keyword evidence="1" id="KW-0812">Transmembrane</keyword>
<protein>
    <submittedName>
        <fullName evidence="2">Uncharacterized protein</fullName>
    </submittedName>
</protein>
<dbReference type="AlphaFoldDB" id="A0A318D772"/>
<reference evidence="2 3" key="1">
    <citation type="submission" date="2018-05" db="EMBL/GenBank/DDBJ databases">
        <title>Kangiella spongicola genome sequence.</title>
        <authorList>
            <person name="Maclea K.S."/>
            <person name="Goen A.E."/>
            <person name="Kelley C."/>
            <person name="Underriner A."/>
            <person name="Silverwood T."/>
            <person name="Trachtenberg A.M."/>
        </authorList>
    </citation>
    <scope>NUCLEOTIDE SEQUENCE [LARGE SCALE GENOMIC DNA]</scope>
    <source>
        <strain evidence="2 3">ATCC BAA-2076</strain>
    </source>
</reference>
<keyword evidence="3" id="KW-1185">Reference proteome</keyword>
<keyword evidence="1" id="KW-0472">Membrane</keyword>
<gene>
    <name evidence="2" type="ORF">DL796_01095</name>
</gene>
<accession>A0A318D772</accession>
<feature type="transmembrane region" description="Helical" evidence="1">
    <location>
        <begin position="12"/>
        <end position="29"/>
    </location>
</feature>
<dbReference type="EMBL" id="QICH01000001">
    <property type="protein sequence ID" value="PXF63775.1"/>
    <property type="molecule type" value="Genomic_DNA"/>
</dbReference>
<proteinExistence type="predicted"/>
<evidence type="ECO:0000256" key="1">
    <source>
        <dbReference type="SAM" id="Phobius"/>
    </source>
</evidence>
<evidence type="ECO:0000313" key="2">
    <source>
        <dbReference type="EMBL" id="PXF63775.1"/>
    </source>
</evidence>
<dbReference type="Proteomes" id="UP000247689">
    <property type="component" value="Unassembled WGS sequence"/>
</dbReference>
<keyword evidence="1" id="KW-1133">Transmembrane helix</keyword>
<name>A0A318D772_9GAMM</name>
<dbReference type="OrthoDB" id="6198910at2"/>
<comment type="caution">
    <text evidence="2">The sequence shown here is derived from an EMBL/GenBank/DDBJ whole genome shotgun (WGS) entry which is preliminary data.</text>
</comment>
<sequence length="63" mass="7040">MTYNRKSSKQVTRVCLYIALIVIGYTLAIKMHQVTPELGVLNSLETVQTIQKSIKGIFVATID</sequence>